<reference evidence="1 2" key="1">
    <citation type="submission" date="2023-01" db="EMBL/GenBank/DDBJ databases">
        <title>Novel diversity within Roseofilum (Cyanobacteria; Desertifilaceae) from marine benthic mats with descriptions of four novel species.</title>
        <authorList>
            <person name="Wang Y."/>
            <person name="Berthold D.E."/>
            <person name="Hu J."/>
            <person name="Lefler F.W."/>
            <person name="Laughinghouse H.D. IV."/>
        </authorList>
    </citation>
    <scope>NUCLEOTIDE SEQUENCE [LARGE SCALE GENOMIC DNA]</scope>
    <source>
        <strain evidence="1 2">BLCC-M114</strain>
    </source>
</reference>
<keyword evidence="2" id="KW-1185">Reference proteome</keyword>
<accession>A0ABT7B596</accession>
<comment type="caution">
    <text evidence="1">The sequence shown here is derived from an EMBL/GenBank/DDBJ whole genome shotgun (WGS) entry which is preliminary data.</text>
</comment>
<dbReference type="Gene3D" id="2.60.120.620">
    <property type="entry name" value="q2cbj1_9rhob like domain"/>
    <property type="match status" value="1"/>
</dbReference>
<organism evidence="1 2">
    <name type="scientific">Roseofilum capinflatum BLCC-M114</name>
    <dbReference type="NCBI Taxonomy" id="3022440"/>
    <lineage>
        <taxon>Bacteria</taxon>
        <taxon>Bacillati</taxon>
        <taxon>Cyanobacteriota</taxon>
        <taxon>Cyanophyceae</taxon>
        <taxon>Desertifilales</taxon>
        <taxon>Desertifilaceae</taxon>
        <taxon>Roseofilum</taxon>
        <taxon>Roseofilum capinflatum</taxon>
    </lineage>
</organism>
<protein>
    <recommendedName>
        <fullName evidence="3">Prolyl 4-hydroxylase alpha subunit Fe(2+) 2OG dioxygenase domain-containing protein</fullName>
    </recommendedName>
</protein>
<sequence length="237" mass="27431">MGQEGQEVIASRDWESVLEAYQASSPYNYAVMDDFLNPVICQKLHQELLDHQGWCLQKSTEQPLLSNMEPDIQTIFAIAEAIKDSLPVVFSNYDLVEHWALMYPNNSSGKIHSDIGSVTVNIWLTPEEYNLDPSNGGLIFFDVKRGCDRSDDASLTYLWSEEYFKKHTKCEPAIVNYRYNRALLFDARTFHKTDIFNFVNTQKESYRINLSLAFENRKIYQERTLAFRKAITSANDQ</sequence>
<dbReference type="EMBL" id="JAQOSO010000052">
    <property type="protein sequence ID" value="MDJ1174290.1"/>
    <property type="molecule type" value="Genomic_DNA"/>
</dbReference>
<dbReference type="RefSeq" id="WP_283766621.1">
    <property type="nucleotide sequence ID" value="NZ_JAQOSO010000052.1"/>
</dbReference>
<dbReference type="Proteomes" id="UP001235849">
    <property type="component" value="Unassembled WGS sequence"/>
</dbReference>
<evidence type="ECO:0000313" key="1">
    <source>
        <dbReference type="EMBL" id="MDJ1174290.1"/>
    </source>
</evidence>
<evidence type="ECO:0000313" key="2">
    <source>
        <dbReference type="Proteomes" id="UP001235849"/>
    </source>
</evidence>
<gene>
    <name evidence="1" type="ORF">PMG25_09310</name>
</gene>
<evidence type="ECO:0008006" key="3">
    <source>
        <dbReference type="Google" id="ProtNLM"/>
    </source>
</evidence>
<proteinExistence type="predicted"/>
<name>A0ABT7B596_9CYAN</name>